<evidence type="ECO:0000313" key="1">
    <source>
        <dbReference type="EMBL" id="KAI9901587.1"/>
    </source>
</evidence>
<comment type="caution">
    <text evidence="1">The sequence shown here is derived from an EMBL/GenBank/DDBJ whole genome shotgun (WGS) entry which is preliminary data.</text>
</comment>
<evidence type="ECO:0000313" key="2">
    <source>
        <dbReference type="Proteomes" id="UP001163324"/>
    </source>
</evidence>
<sequence>MDQQTFVLSTLHPSPASSSSGGPAVSPRARTVIYRGMWAGLAPDSRNPAPLNPEVYYETDLPTFTSDARMEKVPELADTAGGPARGLSPLASVEGGPVEAVFWVAEAKTQWRVRGRSYVLGPDIDSETAAPVRAALQTYMRRKQGGPGASAAEPSSSSSSSSWSFAREVTAHFGNLSPGMRGTFRNPPPGTPLSEKPSEGLGLGQKVDDVEDEVARRNFRIVVIVPDEVDQVLLTQPGRRWNYKHVGTENVGSWKITELWP</sequence>
<dbReference type="Proteomes" id="UP001163324">
    <property type="component" value="Chromosome 3"/>
</dbReference>
<proteinExistence type="predicted"/>
<dbReference type="EMBL" id="CM047942">
    <property type="protein sequence ID" value="KAI9901587.1"/>
    <property type="molecule type" value="Genomic_DNA"/>
</dbReference>
<accession>A0ACC0V600</accession>
<reference evidence="1" key="1">
    <citation type="submission" date="2022-10" db="EMBL/GenBank/DDBJ databases">
        <title>Complete Genome of Trichothecium roseum strain YXFP-22015, a Plant Pathogen Isolated from Citrus.</title>
        <authorList>
            <person name="Wang Y."/>
            <person name="Zhu L."/>
        </authorList>
    </citation>
    <scope>NUCLEOTIDE SEQUENCE</scope>
    <source>
        <strain evidence="1">YXFP-22015</strain>
    </source>
</reference>
<keyword evidence="2" id="KW-1185">Reference proteome</keyword>
<organism evidence="1 2">
    <name type="scientific">Trichothecium roseum</name>
    <dbReference type="NCBI Taxonomy" id="47278"/>
    <lineage>
        <taxon>Eukaryota</taxon>
        <taxon>Fungi</taxon>
        <taxon>Dikarya</taxon>
        <taxon>Ascomycota</taxon>
        <taxon>Pezizomycotina</taxon>
        <taxon>Sordariomycetes</taxon>
        <taxon>Hypocreomycetidae</taxon>
        <taxon>Hypocreales</taxon>
        <taxon>Hypocreales incertae sedis</taxon>
        <taxon>Trichothecium</taxon>
    </lineage>
</organism>
<name>A0ACC0V600_9HYPO</name>
<protein>
    <submittedName>
        <fullName evidence="1">Uncharacterized protein</fullName>
    </submittedName>
</protein>
<gene>
    <name evidence="1" type="ORF">N3K66_003404</name>
</gene>